<dbReference type="SUPFAM" id="SSF49464">
    <property type="entry name" value="Carboxypeptidase regulatory domain-like"/>
    <property type="match status" value="1"/>
</dbReference>
<keyword evidence="9" id="KW-0732">Signal</keyword>
<protein>
    <recommendedName>
        <fullName evidence="10">Secretin/TonB short N-terminal domain-containing protein</fullName>
    </recommendedName>
</protein>
<evidence type="ECO:0000313" key="12">
    <source>
        <dbReference type="Proteomes" id="UP000244896"/>
    </source>
</evidence>
<keyword evidence="5 7" id="KW-0472">Membrane</keyword>
<name>A0A2U8E0Q1_9BACT</name>
<keyword evidence="2" id="KW-0813">Transport</keyword>
<dbReference type="PROSITE" id="PS51257">
    <property type="entry name" value="PROKAR_LIPOPROTEIN"/>
    <property type="match status" value="1"/>
</dbReference>
<feature type="domain" description="Secretin/TonB short N-terminal" evidence="10">
    <location>
        <begin position="63"/>
        <end position="115"/>
    </location>
</feature>
<keyword evidence="6" id="KW-0998">Cell outer membrane</keyword>
<reference evidence="11 12" key="1">
    <citation type="journal article" date="2018" name="Syst. Appl. Microbiol.">
        <title>Ereboglobus luteus gen. nov. sp. nov. from cockroach guts, and new insights into the oxygen relationship of the genera Opitutus and Didymococcus (Verrucomicrobia: Opitutaceae).</title>
        <authorList>
            <person name="Tegtmeier D."/>
            <person name="Belitz A."/>
            <person name="Radek R."/>
            <person name="Heimerl T."/>
            <person name="Brune A."/>
        </authorList>
    </citation>
    <scope>NUCLEOTIDE SEQUENCE [LARGE SCALE GENOMIC DNA]</scope>
    <source>
        <strain evidence="11 12">Ho45</strain>
    </source>
</reference>
<dbReference type="InterPro" id="IPR037066">
    <property type="entry name" value="Plug_dom_sf"/>
</dbReference>
<dbReference type="GO" id="GO:0009279">
    <property type="term" value="C:cell outer membrane"/>
    <property type="evidence" value="ECO:0007669"/>
    <property type="project" value="UniProtKB-SubCell"/>
</dbReference>
<proteinExistence type="inferred from homology"/>
<evidence type="ECO:0000256" key="1">
    <source>
        <dbReference type="ARBA" id="ARBA00004442"/>
    </source>
</evidence>
<feature type="chain" id="PRO_5016155701" description="Secretin/TonB short N-terminal domain-containing protein" evidence="9">
    <location>
        <begin position="30"/>
        <end position="1165"/>
    </location>
</feature>
<evidence type="ECO:0000256" key="3">
    <source>
        <dbReference type="ARBA" id="ARBA00022496"/>
    </source>
</evidence>
<dbReference type="Gene3D" id="3.55.50.30">
    <property type="match status" value="1"/>
</dbReference>
<evidence type="ECO:0000256" key="6">
    <source>
        <dbReference type="ARBA" id="ARBA00023237"/>
    </source>
</evidence>
<dbReference type="SUPFAM" id="SSF56935">
    <property type="entry name" value="Porins"/>
    <property type="match status" value="1"/>
</dbReference>
<evidence type="ECO:0000256" key="5">
    <source>
        <dbReference type="ARBA" id="ARBA00023136"/>
    </source>
</evidence>
<dbReference type="AlphaFoldDB" id="A0A2U8E0Q1"/>
<dbReference type="InterPro" id="IPR008969">
    <property type="entry name" value="CarboxyPept-like_regulatory"/>
</dbReference>
<dbReference type="InterPro" id="IPR036942">
    <property type="entry name" value="Beta-barrel_TonB_sf"/>
</dbReference>
<dbReference type="Pfam" id="PF13715">
    <property type="entry name" value="CarbopepD_reg_2"/>
    <property type="match status" value="1"/>
</dbReference>
<dbReference type="PANTHER" id="PTHR40980:SF4">
    <property type="entry name" value="TONB-DEPENDENT RECEPTOR-LIKE BETA-BARREL DOMAIN-CONTAINING PROTEIN"/>
    <property type="match status" value="1"/>
</dbReference>
<dbReference type="InterPro" id="IPR012910">
    <property type="entry name" value="Plug_dom"/>
</dbReference>
<keyword evidence="7" id="KW-0798">TonB box</keyword>
<evidence type="ECO:0000256" key="4">
    <source>
        <dbReference type="ARBA" id="ARBA00023004"/>
    </source>
</evidence>
<dbReference type="EMBL" id="CP023004">
    <property type="protein sequence ID" value="AWI08162.1"/>
    <property type="molecule type" value="Genomic_DNA"/>
</dbReference>
<dbReference type="Pfam" id="PF00593">
    <property type="entry name" value="TonB_dep_Rec_b-barrel"/>
    <property type="match status" value="1"/>
</dbReference>
<keyword evidence="3" id="KW-0406">Ion transport</keyword>
<evidence type="ECO:0000256" key="7">
    <source>
        <dbReference type="RuleBase" id="RU003357"/>
    </source>
</evidence>
<keyword evidence="3" id="KW-0410">Iron transport</keyword>
<comment type="subcellular location">
    <subcellularLocation>
        <location evidence="1 7">Cell outer membrane</location>
    </subcellularLocation>
</comment>
<feature type="signal peptide" evidence="9">
    <location>
        <begin position="1"/>
        <end position="29"/>
    </location>
</feature>
<evidence type="ECO:0000256" key="9">
    <source>
        <dbReference type="SAM" id="SignalP"/>
    </source>
</evidence>
<dbReference type="GO" id="GO:0006826">
    <property type="term" value="P:iron ion transport"/>
    <property type="evidence" value="ECO:0007669"/>
    <property type="project" value="UniProtKB-KW"/>
</dbReference>
<keyword evidence="12" id="KW-1185">Reference proteome</keyword>
<dbReference type="Pfam" id="PF07715">
    <property type="entry name" value="Plug"/>
    <property type="match status" value="1"/>
</dbReference>
<dbReference type="Proteomes" id="UP000244896">
    <property type="component" value="Chromosome"/>
</dbReference>
<dbReference type="InterPro" id="IPR000531">
    <property type="entry name" value="Beta-barrel_TonB"/>
</dbReference>
<evidence type="ECO:0000259" key="10">
    <source>
        <dbReference type="SMART" id="SM00965"/>
    </source>
</evidence>
<dbReference type="OrthoDB" id="175029at2"/>
<dbReference type="KEGG" id="elut:CKA38_01790"/>
<gene>
    <name evidence="11" type="ORF">CKA38_01790</name>
</gene>
<evidence type="ECO:0000313" key="11">
    <source>
        <dbReference type="EMBL" id="AWI08162.1"/>
    </source>
</evidence>
<dbReference type="InterPro" id="IPR011662">
    <property type="entry name" value="Secretin/TonB_short_N"/>
</dbReference>
<dbReference type="Gene3D" id="2.170.130.10">
    <property type="entry name" value="TonB-dependent receptor, plug domain"/>
    <property type="match status" value="1"/>
</dbReference>
<evidence type="ECO:0000256" key="2">
    <source>
        <dbReference type="ARBA" id="ARBA00022448"/>
    </source>
</evidence>
<feature type="region of interest" description="Disordered" evidence="8">
    <location>
        <begin position="121"/>
        <end position="140"/>
    </location>
</feature>
<keyword evidence="4" id="KW-0408">Iron</keyword>
<dbReference type="Gene3D" id="2.60.40.1120">
    <property type="entry name" value="Carboxypeptidase-like, regulatory domain"/>
    <property type="match status" value="1"/>
</dbReference>
<comment type="similarity">
    <text evidence="7">Belongs to the TonB-dependent receptor family.</text>
</comment>
<evidence type="ECO:0000256" key="8">
    <source>
        <dbReference type="SAM" id="MobiDB-lite"/>
    </source>
</evidence>
<dbReference type="Gene3D" id="2.40.170.20">
    <property type="entry name" value="TonB-dependent receptor, beta-barrel domain"/>
    <property type="match status" value="1"/>
</dbReference>
<dbReference type="PANTHER" id="PTHR40980">
    <property type="entry name" value="PLUG DOMAIN-CONTAINING PROTEIN"/>
    <property type="match status" value="1"/>
</dbReference>
<sequence length="1165" mass="129123">MTSRLSTLVCTRLLAILLLSCGFSACLSANDGAIDGVAKKHAIDVPADTVENAIKKLSLQTGVDIIVPTKAVRGLRSNPVNGEYTAREALEIMVADTGLVVTQDARAGGLTVHKANAARGAKKNRLRASTDGENEAGGERASAKAQTVIVTGRVFNNAIGYYVKSAEVRVEGTDNHVYTEDGGTYSISVPSGPVTLVASYAGVQSDIRIHEASPGAANTVDFELRVLAGDSAAGAKDGEEIVQMDRFVVSEDRVGQGKAIMEQRAAINAKSVIATDNFGELTQGNIGEFLKYMPGITLDFGESEAAGVRIGGLDSKYTAFTTDGVVMATPAANRYTPLTTLSITGIESIEFNQTLTASMDAGAAAGNINLKSRYAFNIRKNTFRWQVSLDGTMSRLDFGRDYMPDDRLHNRIQPGVLMNYGGTFFNRRLGIEASFSRYATFNNQQMVRVNYAYHIGKGEPEFSDSPIVSEISWRPGPQFFTRTSGNLSVDYKFSKNLILSVRGNMHKNDGQFINQYIAIRAEKDYGTVSPDSLAPPAGYQPESSLIYWAVEPTSATSNDTRIYTNSSHRWNTFNSRMISPRLIYKKGSLNVELRGTYTKAVTNTDDIDKGFFRSANSRISGIGFTASRPDANSPSWTLVQTRGMDWSVPENWGRTTYDSALWSTPEDTKNTQRSGYLDITYAHRLFGHPVTFKAGGGVRRNDYTFDAEDNRYNYAGPTGDLAQTYVPWTQNYVYKMDFGNISDQNWRADNDYAMGSLFHDFPGYFIPDTIRNYARNILLGRSAFERVDAGYFEATTRVFRKVQLNAGVRFENTTTEAKITKRRTDAEIAAAKAIATQEEIDSGMFDGNASIAGINYRYYDGQRFTRKTNYDNVFLSGGLKYEITPSLRFQLSASQSILRPSFADVAGTIRYYDENYSTDIWVPNPNLKPERTTKYYAGLHYYLNPAGIVALSVFRLDIADKQISGINISTEQAESQVGYPLGEVIVDETTGDVVQNDITYRSTINVPGRRTVYGVTLEYNQQLTFLPGLLKGLSVFGSYSWSDMQNDRETSERIGLIDRSANGGIRYRYKRFNIQLRASWQDDSLKRVTIPVAGRNWVSNDRIYLQSRIVHDLSGGINLGNNLEFVFSVRNVLDAPLIYYSNVRGRMHEYYRTGAICSFSIKGSF</sequence>
<accession>A0A2U8E0Q1</accession>
<dbReference type="SMART" id="SM00965">
    <property type="entry name" value="STN"/>
    <property type="match status" value="1"/>
</dbReference>
<dbReference type="RefSeq" id="WP_108823967.1">
    <property type="nucleotide sequence ID" value="NZ_CP023004.1"/>
</dbReference>
<organism evidence="11 12">
    <name type="scientific">Ereboglobus luteus</name>
    <dbReference type="NCBI Taxonomy" id="1796921"/>
    <lineage>
        <taxon>Bacteria</taxon>
        <taxon>Pseudomonadati</taxon>
        <taxon>Verrucomicrobiota</taxon>
        <taxon>Opitutia</taxon>
        <taxon>Opitutales</taxon>
        <taxon>Opitutaceae</taxon>
        <taxon>Ereboglobus</taxon>
    </lineage>
</organism>